<gene>
    <name evidence="1" type="ORF">ERS852497_00942</name>
</gene>
<organism evidence="1 2">
    <name type="scientific">Agathobacter rectalis</name>
    <dbReference type="NCBI Taxonomy" id="39491"/>
    <lineage>
        <taxon>Bacteria</taxon>
        <taxon>Bacillati</taxon>
        <taxon>Bacillota</taxon>
        <taxon>Clostridia</taxon>
        <taxon>Lachnospirales</taxon>
        <taxon>Lachnospiraceae</taxon>
        <taxon>Agathobacter</taxon>
    </lineage>
</organism>
<dbReference type="Proteomes" id="UP000095602">
    <property type="component" value="Unassembled WGS sequence"/>
</dbReference>
<dbReference type="EMBL" id="CZAJ01000006">
    <property type="protein sequence ID" value="CUO82187.1"/>
    <property type="molecule type" value="Genomic_DNA"/>
</dbReference>
<name>A0A174I954_9FIRM</name>
<protein>
    <submittedName>
        <fullName evidence="1">Uncharacterized protein</fullName>
    </submittedName>
</protein>
<proteinExistence type="predicted"/>
<evidence type="ECO:0000313" key="1">
    <source>
        <dbReference type="EMBL" id="CUO82187.1"/>
    </source>
</evidence>
<dbReference type="RefSeq" id="WP_330380357.1">
    <property type="nucleotide sequence ID" value="NZ_CZAJ01000006.1"/>
</dbReference>
<dbReference type="AlphaFoldDB" id="A0A174I954"/>
<sequence length="41" mass="4894">MLELKTKIAVRTVNRFLRDNPDNFDSVEWVLFDSYTESTNE</sequence>
<accession>A0A174I954</accession>
<evidence type="ECO:0000313" key="2">
    <source>
        <dbReference type="Proteomes" id="UP000095602"/>
    </source>
</evidence>
<reference evidence="1 2" key="1">
    <citation type="submission" date="2015-09" db="EMBL/GenBank/DDBJ databases">
        <authorList>
            <consortium name="Pathogen Informatics"/>
        </authorList>
    </citation>
    <scope>NUCLEOTIDE SEQUENCE [LARGE SCALE GENOMIC DNA]</scope>
    <source>
        <strain evidence="1 2">2789STDY5834884</strain>
    </source>
</reference>